<gene>
    <name evidence="6" type="ORF">B0H94_11015</name>
</gene>
<dbReference type="InterPro" id="IPR026282">
    <property type="entry name" value="MJ1563"/>
</dbReference>
<dbReference type="OrthoDB" id="9800374at2"/>
<dbReference type="Gene3D" id="1.10.10.10">
    <property type="entry name" value="Winged helix-like DNA-binding domain superfamily/Winged helix DNA-binding domain"/>
    <property type="match status" value="1"/>
</dbReference>
<dbReference type="InterPro" id="IPR036388">
    <property type="entry name" value="WH-like_DNA-bd_sf"/>
</dbReference>
<keyword evidence="3 4" id="KW-0804">Transcription</keyword>
<dbReference type="GO" id="GO:0003677">
    <property type="term" value="F:DNA binding"/>
    <property type="evidence" value="ECO:0007669"/>
    <property type="project" value="UniProtKB-UniRule"/>
</dbReference>
<organism evidence="6 7">
    <name type="scientific">Salsuginibacillus halophilus</name>
    <dbReference type="NCBI Taxonomy" id="517424"/>
    <lineage>
        <taxon>Bacteria</taxon>
        <taxon>Bacillati</taxon>
        <taxon>Bacillota</taxon>
        <taxon>Bacilli</taxon>
        <taxon>Bacillales</taxon>
        <taxon>Bacillaceae</taxon>
        <taxon>Salsuginibacillus</taxon>
    </lineage>
</organism>
<dbReference type="PANTHER" id="PTHR38465:SF1">
    <property type="entry name" value="HTH-TYPE TRANSCRIPTIONAL REGULATOR MJ1563-RELATED"/>
    <property type="match status" value="1"/>
</dbReference>
<keyword evidence="5" id="KW-0175">Coiled coil</keyword>
<dbReference type="NCBIfam" id="NF047500">
    <property type="entry name" value="choline_R_CudC"/>
    <property type="match status" value="1"/>
</dbReference>
<dbReference type="AlphaFoldDB" id="A0A2P8HBD9"/>
<evidence type="ECO:0000313" key="7">
    <source>
        <dbReference type="Proteomes" id="UP000242310"/>
    </source>
</evidence>
<feature type="coiled-coil region" evidence="5">
    <location>
        <begin position="6"/>
        <end position="40"/>
    </location>
</feature>
<name>A0A2P8HBD9_9BACI</name>
<dbReference type="EMBL" id="PYAV01000010">
    <property type="protein sequence ID" value="PSL43540.1"/>
    <property type="molecule type" value="Genomic_DNA"/>
</dbReference>
<sequence length="208" mass="24986">MSDEQYETGEENLSNSDEQYEKYKEQIDDIRSMVTNAIAETMDLYGAPPSVGRIYGAMYFHENPSTLDDLREELDMSKAAMSTGVKRLLENKMVKRVYKKKQRKDLYQAETDLFKTFISFFTKRWEYELDVNLDAIKDAEPYFKELLNDEELPEALRESVEDDLQKIQQAREYYHFLQELIMLFRTEEIFDMMNEYRQERRFGRNMND</sequence>
<keyword evidence="7" id="KW-1185">Reference proteome</keyword>
<evidence type="ECO:0000256" key="4">
    <source>
        <dbReference type="PIRNR" id="PIRNR006707"/>
    </source>
</evidence>
<evidence type="ECO:0000256" key="2">
    <source>
        <dbReference type="ARBA" id="ARBA00023125"/>
    </source>
</evidence>
<dbReference type="SUPFAM" id="SSF46785">
    <property type="entry name" value="Winged helix' DNA-binding domain"/>
    <property type="match status" value="1"/>
</dbReference>
<proteinExistence type="inferred from homology"/>
<reference evidence="6 7" key="1">
    <citation type="submission" date="2018-03" db="EMBL/GenBank/DDBJ databases">
        <title>Genomic Encyclopedia of Type Strains, Phase III (KMG-III): the genomes of soil and plant-associated and newly described type strains.</title>
        <authorList>
            <person name="Whitman W."/>
        </authorList>
    </citation>
    <scope>NUCLEOTIDE SEQUENCE [LARGE SCALE GENOMIC DNA]</scope>
    <source>
        <strain evidence="6 7">CGMCC 1.07653</strain>
    </source>
</reference>
<dbReference type="Proteomes" id="UP000242310">
    <property type="component" value="Unassembled WGS sequence"/>
</dbReference>
<protein>
    <recommendedName>
        <fullName evidence="4">HTH-type transcriptional regulator</fullName>
    </recommendedName>
</protein>
<comment type="caution">
    <text evidence="6">The sequence shown here is derived from an EMBL/GenBank/DDBJ whole genome shotgun (WGS) entry which is preliminary data.</text>
</comment>
<keyword evidence="1 4" id="KW-0805">Transcription regulation</keyword>
<keyword evidence="2 4" id="KW-0238">DNA-binding</keyword>
<evidence type="ECO:0000256" key="3">
    <source>
        <dbReference type="ARBA" id="ARBA00023163"/>
    </source>
</evidence>
<evidence type="ECO:0000256" key="1">
    <source>
        <dbReference type="ARBA" id="ARBA00023015"/>
    </source>
</evidence>
<dbReference type="PIRSF" id="PIRSF006707">
    <property type="entry name" value="MJ1563"/>
    <property type="match status" value="1"/>
</dbReference>
<comment type="similarity">
    <text evidence="4">Belongs to the GbsR family.</text>
</comment>
<dbReference type="InterPro" id="IPR036390">
    <property type="entry name" value="WH_DNA-bd_sf"/>
</dbReference>
<dbReference type="PANTHER" id="PTHR38465">
    <property type="entry name" value="HTH-TYPE TRANSCRIPTIONAL REGULATOR MJ1563-RELATED"/>
    <property type="match status" value="1"/>
</dbReference>
<dbReference type="InterPro" id="IPR052362">
    <property type="entry name" value="HTH-GbsR_regulator"/>
</dbReference>
<evidence type="ECO:0000313" key="6">
    <source>
        <dbReference type="EMBL" id="PSL43540.1"/>
    </source>
</evidence>
<dbReference type="RefSeq" id="WP_106589212.1">
    <property type="nucleotide sequence ID" value="NZ_PYAV01000010.1"/>
</dbReference>
<evidence type="ECO:0000256" key="5">
    <source>
        <dbReference type="SAM" id="Coils"/>
    </source>
</evidence>
<accession>A0A2P8HBD9</accession>